<reference evidence="7" key="1">
    <citation type="submission" date="2021-05" db="EMBL/GenBank/DDBJ databases">
        <authorList>
            <person name="Pietrasiak N."/>
            <person name="Ward R."/>
            <person name="Stajich J.E."/>
            <person name="Kurbessoian T."/>
        </authorList>
    </citation>
    <scope>NUCLEOTIDE SEQUENCE</scope>
    <source>
        <strain evidence="7">GSE-TBD4-15B</strain>
    </source>
</reference>
<dbReference type="CDD" id="cd07560">
    <property type="entry name" value="Peptidase_S41_CPP"/>
    <property type="match status" value="1"/>
</dbReference>
<accession>A0A951PET8</accession>
<dbReference type="PANTHER" id="PTHR32060">
    <property type="entry name" value="TAIL-SPECIFIC PROTEASE"/>
    <property type="match status" value="1"/>
</dbReference>
<evidence type="ECO:0000313" key="7">
    <source>
        <dbReference type="EMBL" id="MBW4468289.1"/>
    </source>
</evidence>
<dbReference type="SMART" id="SM00228">
    <property type="entry name" value="PDZ"/>
    <property type="match status" value="1"/>
</dbReference>
<dbReference type="Pfam" id="PF17820">
    <property type="entry name" value="PDZ_6"/>
    <property type="match status" value="1"/>
</dbReference>
<evidence type="ECO:0000313" key="8">
    <source>
        <dbReference type="Proteomes" id="UP000707356"/>
    </source>
</evidence>
<dbReference type="Pfam" id="PF03572">
    <property type="entry name" value="Peptidase_S41"/>
    <property type="match status" value="1"/>
</dbReference>
<dbReference type="PANTHER" id="PTHR32060:SF30">
    <property type="entry name" value="CARBOXY-TERMINAL PROCESSING PROTEASE CTPA"/>
    <property type="match status" value="1"/>
</dbReference>
<dbReference type="Gene3D" id="2.30.42.10">
    <property type="match status" value="1"/>
</dbReference>
<dbReference type="SUPFAM" id="SSF52096">
    <property type="entry name" value="ClpP/crotonase"/>
    <property type="match status" value="1"/>
</dbReference>
<dbReference type="InterPro" id="IPR005151">
    <property type="entry name" value="Tail-specific_protease"/>
</dbReference>
<comment type="caution">
    <text evidence="7">The sequence shown here is derived from an EMBL/GenBank/DDBJ whole genome shotgun (WGS) entry which is preliminary data.</text>
</comment>
<evidence type="ECO:0000256" key="3">
    <source>
        <dbReference type="ARBA" id="ARBA00022801"/>
    </source>
</evidence>
<dbReference type="FunFam" id="2.30.42.10:FF:000063">
    <property type="entry name" value="Peptidase, S41 family"/>
    <property type="match status" value="1"/>
</dbReference>
<dbReference type="InterPro" id="IPR028204">
    <property type="entry name" value="Tricorn_C1"/>
</dbReference>
<evidence type="ECO:0000259" key="6">
    <source>
        <dbReference type="PROSITE" id="PS50106"/>
    </source>
</evidence>
<dbReference type="Pfam" id="PF14684">
    <property type="entry name" value="Tricorn_C1"/>
    <property type="match status" value="1"/>
</dbReference>
<dbReference type="Gene3D" id="3.30.750.44">
    <property type="match status" value="1"/>
</dbReference>
<evidence type="ECO:0000256" key="1">
    <source>
        <dbReference type="ARBA" id="ARBA00009179"/>
    </source>
</evidence>
<keyword evidence="3 5" id="KW-0378">Hydrolase</keyword>
<dbReference type="Gene3D" id="3.90.226.10">
    <property type="entry name" value="2-enoyl-CoA Hydratase, Chain A, domain 1"/>
    <property type="match status" value="1"/>
</dbReference>
<dbReference type="GO" id="GO:0004175">
    <property type="term" value="F:endopeptidase activity"/>
    <property type="evidence" value="ECO:0007669"/>
    <property type="project" value="TreeGrafter"/>
</dbReference>
<dbReference type="NCBIfam" id="TIGR00225">
    <property type="entry name" value="prc"/>
    <property type="match status" value="1"/>
</dbReference>
<dbReference type="InterPro" id="IPR029045">
    <property type="entry name" value="ClpP/crotonase-like_dom_sf"/>
</dbReference>
<dbReference type="SMART" id="SM00245">
    <property type="entry name" value="TSPc"/>
    <property type="match status" value="1"/>
</dbReference>
<evidence type="ECO:0000256" key="5">
    <source>
        <dbReference type="RuleBase" id="RU004404"/>
    </source>
</evidence>
<feature type="domain" description="PDZ" evidence="6">
    <location>
        <begin position="137"/>
        <end position="198"/>
    </location>
</feature>
<dbReference type="InterPro" id="IPR001478">
    <property type="entry name" value="PDZ"/>
</dbReference>
<dbReference type="GO" id="GO:0006508">
    <property type="term" value="P:proteolysis"/>
    <property type="evidence" value="ECO:0007669"/>
    <property type="project" value="UniProtKB-KW"/>
</dbReference>
<organism evidence="7 8">
    <name type="scientific">Pegethrix bostrychoides GSE-TBD4-15B</name>
    <dbReference type="NCBI Taxonomy" id="2839662"/>
    <lineage>
        <taxon>Bacteria</taxon>
        <taxon>Bacillati</taxon>
        <taxon>Cyanobacteriota</taxon>
        <taxon>Cyanophyceae</taxon>
        <taxon>Oculatellales</taxon>
        <taxon>Oculatellaceae</taxon>
        <taxon>Pegethrix</taxon>
    </lineage>
</organism>
<dbReference type="InterPro" id="IPR004447">
    <property type="entry name" value="Peptidase_S41A"/>
</dbReference>
<name>A0A951PET8_9CYAN</name>
<evidence type="ECO:0000256" key="4">
    <source>
        <dbReference type="ARBA" id="ARBA00022825"/>
    </source>
</evidence>
<dbReference type="GO" id="GO:0008236">
    <property type="term" value="F:serine-type peptidase activity"/>
    <property type="evidence" value="ECO:0007669"/>
    <property type="project" value="UniProtKB-KW"/>
</dbReference>
<keyword evidence="2 5" id="KW-0645">Protease</keyword>
<dbReference type="InterPro" id="IPR041489">
    <property type="entry name" value="PDZ_6"/>
</dbReference>
<reference evidence="7" key="2">
    <citation type="journal article" date="2022" name="Microbiol. Resour. Announc.">
        <title>Metagenome Sequencing to Explore Phylogenomics of Terrestrial Cyanobacteria.</title>
        <authorList>
            <person name="Ward R.D."/>
            <person name="Stajich J.E."/>
            <person name="Johansen J.R."/>
            <person name="Huntemann M."/>
            <person name="Clum A."/>
            <person name="Foster B."/>
            <person name="Foster B."/>
            <person name="Roux S."/>
            <person name="Palaniappan K."/>
            <person name="Varghese N."/>
            <person name="Mukherjee S."/>
            <person name="Reddy T.B.K."/>
            <person name="Daum C."/>
            <person name="Copeland A."/>
            <person name="Chen I.A."/>
            <person name="Ivanova N.N."/>
            <person name="Kyrpides N.C."/>
            <person name="Shapiro N."/>
            <person name="Eloe-Fadrosh E.A."/>
            <person name="Pietrasiak N."/>
        </authorList>
    </citation>
    <scope>NUCLEOTIDE SEQUENCE</scope>
    <source>
        <strain evidence="7">GSE-TBD4-15B</strain>
    </source>
</reference>
<gene>
    <name evidence="7" type="ORF">KME07_22915</name>
</gene>
<dbReference type="AlphaFoldDB" id="A0A951PET8"/>
<proteinExistence type="inferred from homology"/>
<dbReference type="PROSITE" id="PS50106">
    <property type="entry name" value="PDZ"/>
    <property type="match status" value="1"/>
</dbReference>
<dbReference type="InterPro" id="IPR036034">
    <property type="entry name" value="PDZ_sf"/>
</dbReference>
<dbReference type="SUPFAM" id="SSF50156">
    <property type="entry name" value="PDZ domain-like"/>
    <property type="match status" value="1"/>
</dbReference>
<dbReference type="GO" id="GO:0030288">
    <property type="term" value="C:outer membrane-bounded periplasmic space"/>
    <property type="evidence" value="ECO:0007669"/>
    <property type="project" value="TreeGrafter"/>
</dbReference>
<dbReference type="GO" id="GO:0007165">
    <property type="term" value="P:signal transduction"/>
    <property type="evidence" value="ECO:0007669"/>
    <property type="project" value="TreeGrafter"/>
</dbReference>
<evidence type="ECO:0000256" key="2">
    <source>
        <dbReference type="ARBA" id="ARBA00022670"/>
    </source>
</evidence>
<dbReference type="Proteomes" id="UP000707356">
    <property type="component" value="Unassembled WGS sequence"/>
</dbReference>
<protein>
    <submittedName>
        <fullName evidence="7">S41 family peptidase</fullName>
    </submittedName>
</protein>
<keyword evidence="4 5" id="KW-0720">Serine protease</keyword>
<dbReference type="EMBL" id="JAHHHV010000087">
    <property type="protein sequence ID" value="MBW4468289.1"/>
    <property type="molecule type" value="Genomic_DNA"/>
</dbReference>
<sequence length="444" mass="48374">MTQPTAPSDRHKNSHRKSCKKIFPLTHLSKSHKWLSLGIALSLISLPIFAATSRAALQDSPKAMLDEAWQVVNQDYVDPSFNNVDWSQVRQDLLSRSYSSPDEAYAALRDKLEQLNDPYTRFMNPEEYQAFNSQIGGELVGVGMLLKLDEQTKALTVVKPIEGSPAMQAGVQAGDKILKIGDQSTVDMPIDAAVSQIRGEVGTTVEIQLQRQDLPPYEVSLTRQAIQLPTVKSAVRAAGQKQVGYIRLEEFNAHAADQMRQAIVSMKQQKVDAFVLDLRGNPGGRLDQAIEIARMWIKDGAIVRTVDRVGKADEPMANNTALTNQPMAVLVDGGSASASEILTGALMDDGRAISVGSQTFGKALVQESRPLSDGSGINVTIAHYFTPSGLDINHRGITPDIVINLTQAEQQNLASQPDNIGTASDPQYQRAVTALNLSRFSTTR</sequence>
<comment type="similarity">
    <text evidence="1 5">Belongs to the peptidase S41A family.</text>
</comment>
<dbReference type="CDD" id="cd06782">
    <property type="entry name" value="cpPDZ_CPP-like"/>
    <property type="match status" value="1"/>
</dbReference>